<dbReference type="RefSeq" id="NP_503502.2">
    <property type="nucleotide sequence ID" value="NM_071101.6"/>
</dbReference>
<organism evidence="4 5">
    <name type="scientific">Caenorhabditis elegans</name>
    <dbReference type="NCBI Taxonomy" id="6239"/>
    <lineage>
        <taxon>Eukaryota</taxon>
        <taxon>Metazoa</taxon>
        <taxon>Ecdysozoa</taxon>
        <taxon>Nematoda</taxon>
        <taxon>Chromadorea</taxon>
        <taxon>Rhabditida</taxon>
        <taxon>Rhabditina</taxon>
        <taxon>Rhabditomorpha</taxon>
        <taxon>Rhabditoidea</taxon>
        <taxon>Rhabditidae</taxon>
        <taxon>Peloderinae</taxon>
        <taxon>Caenorhabditis</taxon>
    </lineage>
</organism>
<protein>
    <submittedName>
        <fullName evidence="4">UPAR/Ly6 domain-containing protein</fullName>
    </submittedName>
</protein>
<dbReference type="EMBL" id="BX284605">
    <property type="protein sequence ID" value="CCD70645.1"/>
    <property type="molecule type" value="Genomic_DNA"/>
</dbReference>
<dbReference type="OMA" id="VEKRCAE"/>
<dbReference type="InterPro" id="IPR031424">
    <property type="entry name" value="QVR-like"/>
</dbReference>
<dbReference type="FunCoup" id="Q8IA82">
    <property type="interactions" value="2"/>
</dbReference>
<dbReference type="AGR" id="WB:WBGene00018115"/>
<dbReference type="PaxDb" id="6239-F36H9.7"/>
<dbReference type="KEGG" id="cel:CELE_F36H9.7"/>
<dbReference type="Pfam" id="PF17064">
    <property type="entry name" value="QVR"/>
    <property type="match status" value="1"/>
</dbReference>
<evidence type="ECO:0000256" key="1">
    <source>
        <dbReference type="ARBA" id="ARBA00022729"/>
    </source>
</evidence>
<dbReference type="PeptideAtlas" id="Q8IA82"/>
<dbReference type="GO" id="GO:0030431">
    <property type="term" value="P:sleep"/>
    <property type="evidence" value="ECO:0007669"/>
    <property type="project" value="InterPro"/>
</dbReference>
<dbReference type="CDD" id="cd00117">
    <property type="entry name" value="TFP"/>
    <property type="match status" value="1"/>
</dbReference>
<dbReference type="InParanoid" id="Q8IA82"/>
<proteinExistence type="predicted"/>
<dbReference type="CTD" id="185390"/>
<keyword evidence="2" id="KW-0325">Glycoprotein</keyword>
<dbReference type="Bgee" id="WBGene00018115">
    <property type="expression patterns" value="Expressed in pharyngeal muscle cell (C elegans) and 3 other cell types or tissues"/>
</dbReference>
<feature type="chain" id="PRO_5004309996" evidence="3">
    <location>
        <begin position="18"/>
        <end position="126"/>
    </location>
</feature>
<dbReference type="OrthoDB" id="5774482at2759"/>
<dbReference type="Proteomes" id="UP000001940">
    <property type="component" value="Chromosome V"/>
</dbReference>
<keyword evidence="1 3" id="KW-0732">Signal</keyword>
<dbReference type="AlphaFoldDB" id="Q8IA82"/>
<dbReference type="InterPro" id="IPR045860">
    <property type="entry name" value="Snake_toxin-like_sf"/>
</dbReference>
<keyword evidence="5" id="KW-1185">Reference proteome</keyword>
<evidence type="ECO:0000313" key="5">
    <source>
        <dbReference type="Proteomes" id="UP000001940"/>
    </source>
</evidence>
<name>Q8IA82_CAEEL</name>
<evidence type="ECO:0000256" key="3">
    <source>
        <dbReference type="SAM" id="SignalP"/>
    </source>
</evidence>
<dbReference type="UCSC" id="F36H9.7">
    <property type="organism name" value="c. elegans"/>
</dbReference>
<sequence length="126" mass="13710">MLPQLLLFTILPISTLGLECFTCGVFLSAPEPMCRGEIRNNSCAPENLGCLSIIGHKADGTYYVEKRCAEKTDDLTDGCINIGIRGIAAKQCLCKTDLCNSSPGQPFRTCLGLGLLGFLYAFWRIV</sequence>
<dbReference type="GO" id="GO:0032222">
    <property type="term" value="P:regulation of synaptic transmission, cholinergic"/>
    <property type="evidence" value="ECO:0007669"/>
    <property type="project" value="InterPro"/>
</dbReference>
<feature type="signal peptide" evidence="3">
    <location>
        <begin position="1"/>
        <end position="17"/>
    </location>
</feature>
<dbReference type="SUPFAM" id="SSF57302">
    <property type="entry name" value="Snake toxin-like"/>
    <property type="match status" value="1"/>
</dbReference>
<dbReference type="GeneID" id="185390"/>
<evidence type="ECO:0000256" key="2">
    <source>
        <dbReference type="ARBA" id="ARBA00023180"/>
    </source>
</evidence>
<reference evidence="4 5" key="1">
    <citation type="journal article" date="1998" name="Science">
        <title>Genome sequence of the nematode C. elegans: a platform for investigating biology.</title>
        <authorList>
            <consortium name="The C. elegans sequencing consortium"/>
            <person name="Sulson J.E."/>
            <person name="Waterston R."/>
        </authorList>
    </citation>
    <scope>NUCLEOTIDE SEQUENCE [LARGE SCALE GENOMIC DNA]</scope>
    <source>
        <strain evidence="4 5">Bristol N2</strain>
    </source>
</reference>
<evidence type="ECO:0000313" key="4">
    <source>
        <dbReference type="EMBL" id="CCD70645.1"/>
    </source>
</evidence>
<gene>
    <name evidence="4" type="ORF">CELE_F36H9.7</name>
    <name evidence="4 6" type="ORF">F36H9.7</name>
</gene>
<dbReference type="WormBase" id="F36H9.7">
    <property type="protein sequence ID" value="CE33079"/>
    <property type="gene ID" value="WBGene00018115"/>
</dbReference>
<dbReference type="HOGENOM" id="CLU_156109_0_0_1"/>
<dbReference type="eggNOG" id="ENOG502SZQB">
    <property type="taxonomic scope" value="Eukaryota"/>
</dbReference>
<evidence type="ECO:0000313" key="6">
    <source>
        <dbReference type="WormBase" id="F36H9.7"/>
    </source>
</evidence>
<accession>Q8IA82</accession>